<evidence type="ECO:0000259" key="5">
    <source>
        <dbReference type="Pfam" id="PF04542"/>
    </source>
</evidence>
<dbReference type="PANTHER" id="PTHR43133">
    <property type="entry name" value="RNA POLYMERASE ECF-TYPE SIGMA FACTO"/>
    <property type="match status" value="1"/>
</dbReference>
<dbReference type="NCBIfam" id="TIGR02937">
    <property type="entry name" value="sigma70-ECF"/>
    <property type="match status" value="1"/>
</dbReference>
<accession>A0A7W6MXT3</accession>
<dbReference type="PANTHER" id="PTHR43133:SF46">
    <property type="entry name" value="RNA POLYMERASE SIGMA-70 FACTOR ECF SUBFAMILY"/>
    <property type="match status" value="1"/>
</dbReference>
<dbReference type="GO" id="GO:0003677">
    <property type="term" value="F:DNA binding"/>
    <property type="evidence" value="ECO:0007669"/>
    <property type="project" value="InterPro"/>
</dbReference>
<dbReference type="AlphaFoldDB" id="A0A7W6MXT3"/>
<protein>
    <submittedName>
        <fullName evidence="7">RNA polymerase sigma-70 factor (ECF subfamily)</fullName>
    </submittedName>
</protein>
<evidence type="ECO:0000259" key="6">
    <source>
        <dbReference type="Pfam" id="PF08281"/>
    </source>
</evidence>
<dbReference type="InterPro" id="IPR036388">
    <property type="entry name" value="WH-like_DNA-bd_sf"/>
</dbReference>
<dbReference type="OrthoDB" id="1453134at2"/>
<gene>
    <name evidence="7" type="ORF">GGR14_001109</name>
</gene>
<reference evidence="7 8" key="1">
    <citation type="submission" date="2020-08" db="EMBL/GenBank/DDBJ databases">
        <title>Genomic Encyclopedia of Type Strains, Phase IV (KMG-IV): sequencing the most valuable type-strain genomes for metagenomic binning, comparative biology and taxonomic classification.</title>
        <authorList>
            <person name="Goeker M."/>
        </authorList>
    </citation>
    <scope>NUCLEOTIDE SEQUENCE [LARGE SCALE GENOMIC DNA]</scope>
    <source>
        <strain evidence="7 8">DSM 105721</strain>
    </source>
</reference>
<dbReference type="Gene3D" id="1.10.10.10">
    <property type="entry name" value="Winged helix-like DNA-binding domain superfamily/Winged helix DNA-binding domain"/>
    <property type="match status" value="1"/>
</dbReference>
<comment type="caution">
    <text evidence="7">The sequence shown here is derived from an EMBL/GenBank/DDBJ whole genome shotgun (WGS) entry which is preliminary data.</text>
</comment>
<evidence type="ECO:0000256" key="3">
    <source>
        <dbReference type="ARBA" id="ARBA00023082"/>
    </source>
</evidence>
<dbReference type="RefSeq" id="WP_124315604.1">
    <property type="nucleotide sequence ID" value="NZ_AP028155.1"/>
</dbReference>
<evidence type="ECO:0000313" key="8">
    <source>
        <dbReference type="Proteomes" id="UP000546007"/>
    </source>
</evidence>
<keyword evidence="8" id="KW-1185">Reference proteome</keyword>
<dbReference type="Proteomes" id="UP000546007">
    <property type="component" value="Unassembled WGS sequence"/>
</dbReference>
<keyword evidence="3" id="KW-0731">Sigma factor</keyword>
<sequence length="180" mass="21576">MKNQNDLDHDLQHIFDKYAKNLCLYALNYLETEADAEDIVQDVFIRCWEKRDILLSDEKVIKTYLFNSVRNACLDKIEKKDVMRYHIDIIKQEIIDEETITFDEKLLLEIREELAQMPDQTQKVITRVFMQDMKYQEVADDLHISINTVKTLLRNGIKHLRSHFSQHLELLIFYLQKATR</sequence>
<organism evidence="7 8">
    <name type="scientific">Butyricimonas faecihominis</name>
    <dbReference type="NCBI Taxonomy" id="1472416"/>
    <lineage>
        <taxon>Bacteria</taxon>
        <taxon>Pseudomonadati</taxon>
        <taxon>Bacteroidota</taxon>
        <taxon>Bacteroidia</taxon>
        <taxon>Bacteroidales</taxon>
        <taxon>Odoribacteraceae</taxon>
        <taxon>Butyricimonas</taxon>
    </lineage>
</organism>
<feature type="domain" description="RNA polymerase sigma factor 70 region 4 type 2" evidence="6">
    <location>
        <begin position="108"/>
        <end position="160"/>
    </location>
</feature>
<comment type="similarity">
    <text evidence="1">Belongs to the sigma-70 factor family. ECF subfamily.</text>
</comment>
<evidence type="ECO:0000256" key="2">
    <source>
        <dbReference type="ARBA" id="ARBA00023015"/>
    </source>
</evidence>
<dbReference type="CDD" id="cd06171">
    <property type="entry name" value="Sigma70_r4"/>
    <property type="match status" value="1"/>
</dbReference>
<dbReference type="SUPFAM" id="SSF88659">
    <property type="entry name" value="Sigma3 and sigma4 domains of RNA polymerase sigma factors"/>
    <property type="match status" value="1"/>
</dbReference>
<name>A0A7W6MXT3_9BACT</name>
<proteinExistence type="inferred from homology"/>
<dbReference type="Gene3D" id="1.10.1740.10">
    <property type="match status" value="1"/>
</dbReference>
<dbReference type="EMBL" id="JACIES010000002">
    <property type="protein sequence ID" value="MBB4025337.1"/>
    <property type="molecule type" value="Genomic_DNA"/>
</dbReference>
<evidence type="ECO:0000313" key="7">
    <source>
        <dbReference type="EMBL" id="MBB4025337.1"/>
    </source>
</evidence>
<dbReference type="Pfam" id="PF08281">
    <property type="entry name" value="Sigma70_r4_2"/>
    <property type="match status" value="1"/>
</dbReference>
<dbReference type="InterPro" id="IPR007627">
    <property type="entry name" value="RNA_pol_sigma70_r2"/>
</dbReference>
<dbReference type="InterPro" id="IPR013324">
    <property type="entry name" value="RNA_pol_sigma_r3/r4-like"/>
</dbReference>
<keyword evidence="2" id="KW-0805">Transcription regulation</keyword>
<dbReference type="InterPro" id="IPR013249">
    <property type="entry name" value="RNA_pol_sigma70_r4_t2"/>
</dbReference>
<dbReference type="InterPro" id="IPR014284">
    <property type="entry name" value="RNA_pol_sigma-70_dom"/>
</dbReference>
<evidence type="ECO:0000256" key="1">
    <source>
        <dbReference type="ARBA" id="ARBA00010641"/>
    </source>
</evidence>
<evidence type="ECO:0000256" key="4">
    <source>
        <dbReference type="ARBA" id="ARBA00023163"/>
    </source>
</evidence>
<dbReference type="InterPro" id="IPR014327">
    <property type="entry name" value="RNA_pol_sigma70_bacteroid"/>
</dbReference>
<dbReference type="SUPFAM" id="SSF88946">
    <property type="entry name" value="Sigma2 domain of RNA polymerase sigma factors"/>
    <property type="match status" value="1"/>
</dbReference>
<dbReference type="GO" id="GO:0016987">
    <property type="term" value="F:sigma factor activity"/>
    <property type="evidence" value="ECO:0007669"/>
    <property type="project" value="UniProtKB-KW"/>
</dbReference>
<dbReference type="InterPro" id="IPR013325">
    <property type="entry name" value="RNA_pol_sigma_r2"/>
</dbReference>
<dbReference type="Pfam" id="PF04542">
    <property type="entry name" value="Sigma70_r2"/>
    <property type="match status" value="1"/>
</dbReference>
<dbReference type="NCBIfam" id="TIGR02985">
    <property type="entry name" value="Sig70_bacteroi1"/>
    <property type="match status" value="1"/>
</dbReference>
<dbReference type="GO" id="GO:0006352">
    <property type="term" value="P:DNA-templated transcription initiation"/>
    <property type="evidence" value="ECO:0007669"/>
    <property type="project" value="InterPro"/>
</dbReference>
<dbReference type="GeneID" id="93099446"/>
<feature type="domain" description="RNA polymerase sigma-70 region 2" evidence="5">
    <location>
        <begin position="15"/>
        <end position="81"/>
    </location>
</feature>
<keyword evidence="4" id="KW-0804">Transcription</keyword>
<dbReference type="InterPro" id="IPR039425">
    <property type="entry name" value="RNA_pol_sigma-70-like"/>
</dbReference>